<evidence type="ECO:0000313" key="3">
    <source>
        <dbReference type="Proteomes" id="UP001344251"/>
    </source>
</evidence>
<dbReference type="InterPro" id="IPR008729">
    <property type="entry name" value="PA_de_COase"/>
</dbReference>
<accession>A0ABZ1FBL0</accession>
<reference evidence="2 3" key="1">
    <citation type="submission" date="2022-10" db="EMBL/GenBank/DDBJ databases">
        <title>The complete genomes of actinobacterial strains from the NBC collection.</title>
        <authorList>
            <person name="Joergensen T.S."/>
            <person name="Alvarez Arevalo M."/>
            <person name="Sterndorff E.B."/>
            <person name="Faurdal D."/>
            <person name="Vuksanovic O."/>
            <person name="Mourched A.-S."/>
            <person name="Charusanti P."/>
            <person name="Shaw S."/>
            <person name="Blin K."/>
            <person name="Weber T."/>
        </authorList>
    </citation>
    <scope>NUCLEOTIDE SEQUENCE [LARGE SCALE GENOMIC DNA]</scope>
    <source>
        <strain evidence="2 3">NBC 01774</strain>
    </source>
</reference>
<organism evidence="2 3">
    <name type="scientific">Streptomyces decoyicus</name>
    <dbReference type="NCBI Taxonomy" id="249567"/>
    <lineage>
        <taxon>Bacteria</taxon>
        <taxon>Bacillati</taxon>
        <taxon>Actinomycetota</taxon>
        <taxon>Actinomycetes</taxon>
        <taxon>Kitasatosporales</taxon>
        <taxon>Streptomycetaceae</taxon>
        <taxon>Streptomyces</taxon>
    </lineage>
</organism>
<protein>
    <submittedName>
        <fullName evidence="2">Phenolic acid decarboxylase</fullName>
    </submittedName>
</protein>
<dbReference type="InterPro" id="IPR012674">
    <property type="entry name" value="Calycin"/>
</dbReference>
<proteinExistence type="predicted"/>
<evidence type="ECO:0000313" key="2">
    <source>
        <dbReference type="EMBL" id="WSB67223.1"/>
    </source>
</evidence>
<dbReference type="EMBL" id="CP109106">
    <property type="protein sequence ID" value="WSB67223.1"/>
    <property type="molecule type" value="Genomic_DNA"/>
</dbReference>
<evidence type="ECO:0000256" key="1">
    <source>
        <dbReference type="SAM" id="MobiDB-lite"/>
    </source>
</evidence>
<gene>
    <name evidence="2" type="ORF">OG863_04215</name>
</gene>
<dbReference type="SUPFAM" id="SSF50814">
    <property type="entry name" value="Lipocalins"/>
    <property type="match status" value="1"/>
</dbReference>
<feature type="compositionally biased region" description="Basic and acidic residues" evidence="1">
    <location>
        <begin position="1"/>
        <end position="11"/>
    </location>
</feature>
<dbReference type="RefSeq" id="WP_326616474.1">
    <property type="nucleotide sequence ID" value="NZ_CP109106.1"/>
</dbReference>
<keyword evidence="3" id="KW-1185">Reference proteome</keyword>
<sequence length="56" mass="6035">MASIDRADGERSGSQPHPDVPEFAKITFFEDCGENKEDVIAADPADLPEGCADRVN</sequence>
<dbReference type="Pfam" id="PF05870">
    <property type="entry name" value="PA_decarbox"/>
    <property type="match status" value="1"/>
</dbReference>
<dbReference type="Proteomes" id="UP001344251">
    <property type="component" value="Chromosome"/>
</dbReference>
<name>A0ABZ1FBL0_9ACTN</name>
<feature type="region of interest" description="Disordered" evidence="1">
    <location>
        <begin position="1"/>
        <end position="22"/>
    </location>
</feature>
<dbReference type="Gene3D" id="2.40.128.20">
    <property type="match status" value="1"/>
</dbReference>